<reference evidence="2 3" key="1">
    <citation type="submission" date="2014-01" db="EMBL/GenBank/DDBJ databases">
        <title>Genome sequence and analysis of Xanthomonas arboricola pv. pruni.</title>
        <authorList>
            <person name="Fujikawa T."/>
            <person name="Nakazono-Nagaoka E."/>
        </authorList>
    </citation>
    <scope>NUCLEOTIDE SEQUENCE [LARGE SCALE GENOMIC DNA]</scope>
    <source>
        <strain evidence="3">MAFF 301420</strain>
    </source>
</reference>
<name>W4SLN4_9XANT</name>
<dbReference type="Proteomes" id="UP000019084">
    <property type="component" value="Unassembled WGS sequence"/>
</dbReference>
<proteinExistence type="predicted"/>
<gene>
    <name evidence="2" type="ORF">XPR_3718</name>
</gene>
<protein>
    <submittedName>
        <fullName evidence="2">Uncharacterized protein</fullName>
    </submittedName>
</protein>
<evidence type="ECO:0000313" key="3">
    <source>
        <dbReference type="Proteomes" id="UP000019084"/>
    </source>
</evidence>
<dbReference type="AlphaFoldDB" id="W4SLN4"/>
<accession>W4SLN4</accession>
<sequence length="110" mass="11591">TAALPAGDPLYNFAGRALISRGLALPRAFDRDAQWGFDTSKRPPAERDGYRPPVKLGVLLPLSGSLATASRRCATACWPVTTPKPAAARNCASSTPPALPPAPMPPTTRR</sequence>
<feature type="region of interest" description="Disordered" evidence="1">
    <location>
        <begin position="85"/>
        <end position="110"/>
    </location>
</feature>
<feature type="compositionally biased region" description="Pro residues" evidence="1">
    <location>
        <begin position="97"/>
        <end position="110"/>
    </location>
</feature>
<dbReference type="EMBL" id="BAVC01000305">
    <property type="protein sequence ID" value="GAE57083.1"/>
    <property type="molecule type" value="Genomic_DNA"/>
</dbReference>
<feature type="non-terminal residue" evidence="2">
    <location>
        <position position="1"/>
    </location>
</feature>
<evidence type="ECO:0000313" key="2">
    <source>
        <dbReference type="EMBL" id="GAE57083.1"/>
    </source>
</evidence>
<comment type="caution">
    <text evidence="2">The sequence shown here is derived from an EMBL/GenBank/DDBJ whole genome shotgun (WGS) entry which is preliminary data.</text>
</comment>
<organism evidence="2 3">
    <name type="scientific">Xanthomonas arboricola pv. pruni MAFF 301420</name>
    <dbReference type="NCBI Taxonomy" id="1418095"/>
    <lineage>
        <taxon>Bacteria</taxon>
        <taxon>Pseudomonadati</taxon>
        <taxon>Pseudomonadota</taxon>
        <taxon>Gammaproteobacteria</taxon>
        <taxon>Lysobacterales</taxon>
        <taxon>Lysobacteraceae</taxon>
        <taxon>Xanthomonas</taxon>
    </lineage>
</organism>
<evidence type="ECO:0000256" key="1">
    <source>
        <dbReference type="SAM" id="MobiDB-lite"/>
    </source>
</evidence>